<sequence>MSLTIQQILMDAKKLSDKLKEHDTAADALLSQTQSVYKQIDAMKHYADDLAELNESAKHGQNGKIIAGLQHESRQLRELQIENEELKSAVQDYHNAVELIMSKYRSHTGQLLSSSRLDLSLLNNEHQNKIIEAQTEKINEMAAVMMEAANCVEKEETHLEEIITRLKIENQGLRELLAISKQFGSIDAVKETASEPEQTAS</sequence>
<keyword evidence="2 3" id="KW-0175">Coiled coil</keyword>
<gene>
    <name evidence="4" type="ORF">V9T40_005948</name>
</gene>
<comment type="similarity">
    <text evidence="1">Belongs to the SIKE family.</text>
</comment>
<comment type="caution">
    <text evidence="4">The sequence shown here is derived from an EMBL/GenBank/DDBJ whole genome shotgun (WGS) entry which is preliminary data.</text>
</comment>
<dbReference type="Proteomes" id="UP001367676">
    <property type="component" value="Unassembled WGS sequence"/>
</dbReference>
<evidence type="ECO:0000256" key="3">
    <source>
        <dbReference type="SAM" id="Coils"/>
    </source>
</evidence>
<feature type="coiled-coil region" evidence="3">
    <location>
        <begin position="69"/>
        <end position="96"/>
    </location>
</feature>
<protein>
    <recommendedName>
        <fullName evidence="6">FGFR1 oncogene partner 2 homolog</fullName>
    </recommendedName>
</protein>
<evidence type="ECO:0000256" key="1">
    <source>
        <dbReference type="ARBA" id="ARBA00005537"/>
    </source>
</evidence>
<dbReference type="PANTHER" id="PTHR12186:SF2">
    <property type="entry name" value="FGFR1 ONCOGENE PARTNER 2 HOMOLOG"/>
    <property type="match status" value="1"/>
</dbReference>
<evidence type="ECO:0000256" key="2">
    <source>
        <dbReference type="ARBA" id="ARBA00023054"/>
    </source>
</evidence>
<proteinExistence type="inferred from homology"/>
<evidence type="ECO:0000313" key="5">
    <source>
        <dbReference type="Proteomes" id="UP001367676"/>
    </source>
</evidence>
<name>A0AAN9TTS8_9HEMI</name>
<evidence type="ECO:0008006" key="6">
    <source>
        <dbReference type="Google" id="ProtNLM"/>
    </source>
</evidence>
<dbReference type="EMBL" id="JBBCAQ010000003">
    <property type="protein sequence ID" value="KAK7604762.1"/>
    <property type="molecule type" value="Genomic_DNA"/>
</dbReference>
<accession>A0AAN9TTS8</accession>
<keyword evidence="5" id="KW-1185">Reference proteome</keyword>
<dbReference type="AlphaFoldDB" id="A0AAN9TTS8"/>
<reference evidence="4 5" key="1">
    <citation type="submission" date="2024-03" db="EMBL/GenBank/DDBJ databases">
        <title>Adaptation during the transition from Ophiocordyceps entomopathogen to insect associate is accompanied by gene loss and intensified selection.</title>
        <authorList>
            <person name="Ward C.M."/>
            <person name="Onetto C.A."/>
            <person name="Borneman A.R."/>
        </authorList>
    </citation>
    <scope>NUCLEOTIDE SEQUENCE [LARGE SCALE GENOMIC DNA]</scope>
    <source>
        <strain evidence="4">AWRI1</strain>
        <tissue evidence="4">Single Adult Female</tissue>
    </source>
</reference>
<organism evidence="4 5">
    <name type="scientific">Parthenolecanium corni</name>
    <dbReference type="NCBI Taxonomy" id="536013"/>
    <lineage>
        <taxon>Eukaryota</taxon>
        <taxon>Metazoa</taxon>
        <taxon>Ecdysozoa</taxon>
        <taxon>Arthropoda</taxon>
        <taxon>Hexapoda</taxon>
        <taxon>Insecta</taxon>
        <taxon>Pterygota</taxon>
        <taxon>Neoptera</taxon>
        <taxon>Paraneoptera</taxon>
        <taxon>Hemiptera</taxon>
        <taxon>Sternorrhyncha</taxon>
        <taxon>Coccoidea</taxon>
        <taxon>Coccidae</taxon>
        <taxon>Parthenolecanium</taxon>
    </lineage>
</organism>
<dbReference type="InterPro" id="IPR008555">
    <property type="entry name" value="SIKE"/>
</dbReference>
<evidence type="ECO:0000313" key="4">
    <source>
        <dbReference type="EMBL" id="KAK7604762.1"/>
    </source>
</evidence>
<dbReference type="PANTHER" id="PTHR12186">
    <property type="entry name" value="SIKE FAMILY MEMBER"/>
    <property type="match status" value="1"/>
</dbReference>
<dbReference type="Pfam" id="PF05769">
    <property type="entry name" value="SIKE"/>
    <property type="match status" value="1"/>
</dbReference>